<dbReference type="GO" id="GO:0004518">
    <property type="term" value="F:nuclease activity"/>
    <property type="evidence" value="ECO:0007669"/>
    <property type="project" value="UniProtKB-KW"/>
</dbReference>
<organism evidence="14 15">
    <name type="scientific">Mytilus edulis</name>
    <name type="common">Blue mussel</name>
    <dbReference type="NCBI Taxonomy" id="6550"/>
    <lineage>
        <taxon>Eukaryota</taxon>
        <taxon>Metazoa</taxon>
        <taxon>Spiralia</taxon>
        <taxon>Lophotrochozoa</taxon>
        <taxon>Mollusca</taxon>
        <taxon>Bivalvia</taxon>
        <taxon>Autobranchia</taxon>
        <taxon>Pteriomorphia</taxon>
        <taxon>Mytilida</taxon>
        <taxon>Mytiloidea</taxon>
        <taxon>Mytilidae</taxon>
        <taxon>Mytilinae</taxon>
        <taxon>Mytilus</taxon>
    </lineage>
</organism>
<evidence type="ECO:0000256" key="11">
    <source>
        <dbReference type="ARBA" id="ARBA00030126"/>
    </source>
</evidence>
<dbReference type="AlphaFoldDB" id="A0A8S3UXX7"/>
<dbReference type="Proteomes" id="UP000683360">
    <property type="component" value="Unassembled WGS sequence"/>
</dbReference>
<keyword evidence="8" id="KW-0479">Metal-binding</keyword>
<keyword evidence="15" id="KW-1185">Reference proteome</keyword>
<dbReference type="InterPro" id="IPR045249">
    <property type="entry name" value="HARBI1-like"/>
</dbReference>
<evidence type="ECO:0000256" key="8">
    <source>
        <dbReference type="ARBA" id="ARBA00022723"/>
    </source>
</evidence>
<dbReference type="InterPro" id="IPR027806">
    <property type="entry name" value="HARBI1_dom"/>
</dbReference>
<name>A0A8S3UXX7_MYTED</name>
<keyword evidence="10" id="KW-0539">Nucleus</keyword>
<dbReference type="EMBL" id="CAJPWZ010003049">
    <property type="protein sequence ID" value="CAG2250402.1"/>
    <property type="molecule type" value="Genomic_DNA"/>
</dbReference>
<dbReference type="PANTHER" id="PTHR22930">
    <property type="match status" value="1"/>
</dbReference>
<dbReference type="PANTHER" id="PTHR22930:SF267">
    <property type="entry name" value="NUCLEASE HARBI1-RELATED"/>
    <property type="match status" value="1"/>
</dbReference>
<keyword evidence="6" id="KW-0963">Cytoplasm</keyword>
<dbReference type="PRINTS" id="PR02086">
    <property type="entry name" value="PUTNUCHARBI1"/>
</dbReference>
<dbReference type="InterPro" id="IPR026103">
    <property type="entry name" value="HARBI1_animal"/>
</dbReference>
<evidence type="ECO:0000256" key="9">
    <source>
        <dbReference type="ARBA" id="ARBA00022801"/>
    </source>
</evidence>
<dbReference type="GO" id="GO:0046872">
    <property type="term" value="F:metal ion binding"/>
    <property type="evidence" value="ECO:0007669"/>
    <property type="project" value="UniProtKB-KW"/>
</dbReference>
<evidence type="ECO:0000313" key="15">
    <source>
        <dbReference type="Proteomes" id="UP000683360"/>
    </source>
</evidence>
<keyword evidence="7" id="KW-0540">Nuclease</keyword>
<evidence type="ECO:0000256" key="2">
    <source>
        <dbReference type="ARBA" id="ARBA00004123"/>
    </source>
</evidence>
<comment type="function">
    <text evidence="12">Transposase-derived protein that may have nuclease activity. Does not have transposase activity.</text>
</comment>
<feature type="domain" description="DDE Tnp4" evidence="13">
    <location>
        <begin position="152"/>
        <end position="299"/>
    </location>
</feature>
<keyword evidence="9 14" id="KW-0378">Hydrolase</keyword>
<comment type="caution">
    <text evidence="14">The sequence shown here is derived from an EMBL/GenBank/DDBJ whole genome shotgun (WGS) entry which is preliminary data.</text>
</comment>
<comment type="cofactor">
    <cofactor evidence="1">
        <name>a divalent metal cation</name>
        <dbReference type="ChEBI" id="CHEBI:60240"/>
    </cofactor>
</comment>
<dbReference type="OrthoDB" id="6093795at2759"/>
<evidence type="ECO:0000256" key="10">
    <source>
        <dbReference type="ARBA" id="ARBA00023242"/>
    </source>
</evidence>
<accession>A0A8S3UXX7</accession>
<evidence type="ECO:0000256" key="4">
    <source>
        <dbReference type="ARBA" id="ARBA00006958"/>
    </source>
</evidence>
<evidence type="ECO:0000313" key="14">
    <source>
        <dbReference type="EMBL" id="CAG2250402.1"/>
    </source>
</evidence>
<dbReference type="Pfam" id="PF13359">
    <property type="entry name" value="DDE_Tnp_4"/>
    <property type="match status" value="1"/>
</dbReference>
<comment type="subcellular location">
    <subcellularLocation>
        <location evidence="3">Cytoplasm</location>
    </subcellularLocation>
    <subcellularLocation>
        <location evidence="2">Nucleus</location>
    </subcellularLocation>
</comment>
<dbReference type="GO" id="GO:0016787">
    <property type="term" value="F:hydrolase activity"/>
    <property type="evidence" value="ECO:0007669"/>
    <property type="project" value="UniProtKB-KW"/>
</dbReference>
<evidence type="ECO:0000256" key="12">
    <source>
        <dbReference type="ARBA" id="ARBA00045850"/>
    </source>
</evidence>
<protein>
    <recommendedName>
        <fullName evidence="5">Putative nuclease HARBI1</fullName>
    </recommendedName>
    <alternativeName>
        <fullName evidence="11">Harbinger transposase-derived nuclease</fullName>
    </alternativeName>
</protein>
<comment type="similarity">
    <text evidence="4">Belongs to the HARBI1 family.</text>
</comment>
<dbReference type="GO" id="GO:0005737">
    <property type="term" value="C:cytoplasm"/>
    <property type="evidence" value="ECO:0007669"/>
    <property type="project" value="UniProtKB-SubCell"/>
</dbReference>
<evidence type="ECO:0000256" key="6">
    <source>
        <dbReference type="ARBA" id="ARBA00022490"/>
    </source>
</evidence>
<evidence type="ECO:0000256" key="3">
    <source>
        <dbReference type="ARBA" id="ARBA00004496"/>
    </source>
</evidence>
<evidence type="ECO:0000256" key="5">
    <source>
        <dbReference type="ARBA" id="ARBA00015519"/>
    </source>
</evidence>
<proteinExistence type="inferred from homology"/>
<reference evidence="14" key="1">
    <citation type="submission" date="2021-03" db="EMBL/GenBank/DDBJ databases">
        <authorList>
            <person name="Bekaert M."/>
        </authorList>
    </citation>
    <scope>NUCLEOTIDE SEQUENCE</scope>
</reference>
<dbReference type="GO" id="GO:0005634">
    <property type="term" value="C:nucleus"/>
    <property type="evidence" value="ECO:0007669"/>
    <property type="project" value="UniProtKB-SubCell"/>
</dbReference>
<evidence type="ECO:0000256" key="1">
    <source>
        <dbReference type="ARBA" id="ARBA00001968"/>
    </source>
</evidence>
<sequence length="346" mass="39483">MAAVHVRRMRNRNRRQRHLPRPRVFRDRLNPLESMDDNELFERYRFRRPTITFILNGIHHFLERETRRNFALSPVIQLLLFLRFVATGTHLSLVGDSLNVSESATGRACRDVCQAIITVFQHVISFPVGEKAIQVMEGFRRIAGFPNVLGCIDGTFVKIISPHENEADFVNRKGVHSLNIQMVCDPNFRVTSLCAKWPGSVHDSRIFRTSGLCQQFENGIHQGLLLGDSGYPCTKYLMTPYLSPADNCQGNLNRALCRTRVLIEQTFGILKRRFNCLHDGLRTTPEQSIKYVTSCVILHDIGINHNDIIINNNIEELAIADCTGCINMNPTFDGTAKRNDIARQFF</sequence>
<gene>
    <name evidence="14" type="ORF">MEDL_62118</name>
</gene>
<evidence type="ECO:0000259" key="13">
    <source>
        <dbReference type="Pfam" id="PF13359"/>
    </source>
</evidence>
<evidence type="ECO:0000256" key="7">
    <source>
        <dbReference type="ARBA" id="ARBA00022722"/>
    </source>
</evidence>